<dbReference type="GO" id="GO:0003714">
    <property type="term" value="F:transcription corepressor activity"/>
    <property type="evidence" value="ECO:0007669"/>
    <property type="project" value="InterPro"/>
</dbReference>
<dbReference type="InterPro" id="IPR014896">
    <property type="entry name" value="NHR2"/>
</dbReference>
<keyword evidence="4" id="KW-0479">Metal-binding</keyword>
<feature type="compositionally biased region" description="Polar residues" evidence="12">
    <location>
        <begin position="236"/>
        <end position="248"/>
    </location>
</feature>
<reference evidence="15" key="2">
    <citation type="submission" date="2025-09" db="UniProtKB">
        <authorList>
            <consortium name="Ensembl"/>
        </authorList>
    </citation>
    <scope>IDENTIFICATION</scope>
</reference>
<feature type="compositionally biased region" description="Low complexity" evidence="12">
    <location>
        <begin position="361"/>
        <end position="376"/>
    </location>
</feature>
<evidence type="ECO:0000259" key="14">
    <source>
        <dbReference type="PROSITE" id="PS51119"/>
    </source>
</evidence>
<dbReference type="PROSITE" id="PS51119">
    <property type="entry name" value="TAFH"/>
    <property type="match status" value="1"/>
</dbReference>
<dbReference type="AlphaFoldDB" id="A0A2K5S403"/>
<evidence type="ECO:0000256" key="9">
    <source>
        <dbReference type="ARBA" id="ARBA00023242"/>
    </source>
</evidence>
<feature type="region of interest" description="Disordered" evidence="12">
    <location>
        <begin position="199"/>
        <end position="256"/>
    </location>
</feature>
<feature type="domain" description="TAFH" evidence="14">
    <location>
        <begin position="85"/>
        <end position="180"/>
    </location>
</feature>
<dbReference type="Pfam" id="PF01753">
    <property type="entry name" value="zf-MYND"/>
    <property type="match status" value="1"/>
</dbReference>
<reference evidence="15" key="1">
    <citation type="submission" date="2025-08" db="UniProtKB">
        <authorList>
            <consortium name="Ensembl"/>
        </authorList>
    </citation>
    <scope>IDENTIFICATION</scope>
</reference>
<dbReference type="GO" id="GO:0006351">
    <property type="term" value="P:DNA-templated transcription"/>
    <property type="evidence" value="ECO:0007669"/>
    <property type="project" value="InterPro"/>
</dbReference>
<dbReference type="PROSITE" id="PS50865">
    <property type="entry name" value="ZF_MYND_2"/>
    <property type="match status" value="1"/>
</dbReference>
<keyword evidence="8" id="KW-0804">Transcription</keyword>
<dbReference type="InterPro" id="IPR037249">
    <property type="entry name" value="TAFH/NHR1_dom_sf"/>
</dbReference>
<organism evidence="15 16">
    <name type="scientific">Cebus imitator</name>
    <name type="common">Panamanian white-faced capuchin</name>
    <name type="synonym">Cebus capucinus imitator</name>
    <dbReference type="NCBI Taxonomy" id="2715852"/>
    <lineage>
        <taxon>Eukaryota</taxon>
        <taxon>Metazoa</taxon>
        <taxon>Chordata</taxon>
        <taxon>Craniata</taxon>
        <taxon>Vertebrata</taxon>
        <taxon>Euteleostomi</taxon>
        <taxon>Mammalia</taxon>
        <taxon>Eutheria</taxon>
        <taxon>Euarchontoglires</taxon>
        <taxon>Primates</taxon>
        <taxon>Haplorrhini</taxon>
        <taxon>Platyrrhini</taxon>
        <taxon>Cebidae</taxon>
        <taxon>Cebinae</taxon>
        <taxon>Cebus</taxon>
    </lineage>
</organism>
<evidence type="ECO:0000256" key="4">
    <source>
        <dbReference type="ARBA" id="ARBA00022723"/>
    </source>
</evidence>
<dbReference type="Gene3D" id="1.20.120.1110">
    <property type="entry name" value="TAFH/NHR1 domain"/>
    <property type="match status" value="1"/>
</dbReference>
<proteinExistence type="inferred from homology"/>
<dbReference type="SUPFAM" id="SSF158553">
    <property type="entry name" value="TAFH domain-like"/>
    <property type="match status" value="1"/>
</dbReference>
<evidence type="ECO:0000256" key="12">
    <source>
        <dbReference type="SAM" id="MobiDB-lite"/>
    </source>
</evidence>
<dbReference type="RefSeq" id="XP_037589174.1">
    <property type="nucleotide sequence ID" value="XM_037733246.1"/>
</dbReference>
<dbReference type="GO" id="GO:0008270">
    <property type="term" value="F:zinc ion binding"/>
    <property type="evidence" value="ECO:0007669"/>
    <property type="project" value="UniProtKB-KW"/>
</dbReference>
<dbReference type="SMART" id="SM00549">
    <property type="entry name" value="TAFH"/>
    <property type="match status" value="1"/>
</dbReference>
<feature type="region of interest" description="Disordered" evidence="12">
    <location>
        <begin position="517"/>
        <end position="567"/>
    </location>
</feature>
<dbReference type="GeneTree" id="ENSGT00950000183176"/>
<dbReference type="GO" id="GO:0005634">
    <property type="term" value="C:nucleus"/>
    <property type="evidence" value="ECO:0007669"/>
    <property type="project" value="UniProtKB-SubCell"/>
</dbReference>
<evidence type="ECO:0000256" key="3">
    <source>
        <dbReference type="ARBA" id="ARBA00022491"/>
    </source>
</evidence>
<keyword evidence="9" id="KW-0539">Nucleus</keyword>
<dbReference type="PRINTS" id="PR01878">
    <property type="entry name" value="MTG16PROTEIN"/>
</dbReference>
<dbReference type="Gene3D" id="6.10.140.2220">
    <property type="match status" value="1"/>
</dbReference>
<keyword evidence="6" id="KW-0862">Zinc</keyword>
<dbReference type="Pfam" id="PF08788">
    <property type="entry name" value="NHR2"/>
    <property type="match status" value="1"/>
</dbReference>
<accession>A0A2K5S403</accession>
<dbReference type="FunFam" id="1.20.120.1110:FF:000001">
    <property type="entry name" value="RUNX1 translocation partner 1"/>
    <property type="match status" value="1"/>
</dbReference>
<dbReference type="Ensembl" id="ENSCCAT00000052889.1">
    <property type="protein sequence ID" value="ENSCCAP00000035112.1"/>
    <property type="gene ID" value="ENSCCAG00000035478.1"/>
</dbReference>
<dbReference type="InterPro" id="IPR002893">
    <property type="entry name" value="Znf_MYND"/>
</dbReference>
<dbReference type="FunFam" id="6.10.140.2220:FF:000001">
    <property type="entry name" value="CBFA2/RUNX1 translocation partner 3"/>
    <property type="match status" value="1"/>
</dbReference>
<evidence type="ECO:0000256" key="5">
    <source>
        <dbReference type="ARBA" id="ARBA00022771"/>
    </source>
</evidence>
<evidence type="ECO:0000256" key="6">
    <source>
        <dbReference type="ARBA" id="ARBA00022833"/>
    </source>
</evidence>
<dbReference type="GeneID" id="108292817"/>
<feature type="compositionally biased region" description="Pro residues" evidence="12">
    <location>
        <begin position="14"/>
        <end position="25"/>
    </location>
</feature>
<dbReference type="PRINTS" id="PR01875">
    <property type="entry name" value="ETOFAMILY"/>
</dbReference>
<feature type="coiled-coil region" evidence="11">
    <location>
        <begin position="409"/>
        <end position="451"/>
    </location>
</feature>
<evidence type="ECO:0000256" key="1">
    <source>
        <dbReference type="ARBA" id="ARBA00004123"/>
    </source>
</evidence>
<evidence type="ECO:0000256" key="7">
    <source>
        <dbReference type="ARBA" id="ARBA00023015"/>
    </source>
</evidence>
<feature type="compositionally biased region" description="Low complexity" evidence="12">
    <location>
        <begin position="538"/>
        <end position="561"/>
    </location>
</feature>
<dbReference type="Pfam" id="PF07531">
    <property type="entry name" value="TAFH"/>
    <property type="match status" value="1"/>
</dbReference>
<keyword evidence="3" id="KW-0678">Repressor</keyword>
<dbReference type="PANTHER" id="PTHR10379:SF6">
    <property type="entry name" value="PROTEIN CBFA2T3"/>
    <property type="match status" value="1"/>
</dbReference>
<keyword evidence="11" id="KW-0175">Coiled coil</keyword>
<evidence type="ECO:0000259" key="13">
    <source>
        <dbReference type="PROSITE" id="PS50865"/>
    </source>
</evidence>
<dbReference type="CTD" id="863"/>
<feature type="compositionally biased region" description="Basic and acidic residues" evidence="12">
    <location>
        <begin position="203"/>
        <end position="229"/>
    </location>
</feature>
<feature type="compositionally biased region" description="Polar residues" evidence="12">
    <location>
        <begin position="37"/>
        <end position="78"/>
    </location>
</feature>
<comment type="subcellular location">
    <subcellularLocation>
        <location evidence="1">Nucleus</location>
    </subcellularLocation>
</comment>
<name>A0A2K5S403_CEBIM</name>
<evidence type="ECO:0000313" key="16">
    <source>
        <dbReference type="Proteomes" id="UP000233040"/>
    </source>
</evidence>
<evidence type="ECO:0008006" key="17">
    <source>
        <dbReference type="Google" id="ProtNLM"/>
    </source>
</evidence>
<keyword evidence="5 10" id="KW-0863">Zinc-finger</keyword>
<evidence type="ECO:0000256" key="8">
    <source>
        <dbReference type="ARBA" id="ARBA00023163"/>
    </source>
</evidence>
<dbReference type="InterPro" id="IPR013289">
    <property type="entry name" value="CBFA2T1/2/3"/>
</dbReference>
<evidence type="ECO:0000256" key="2">
    <source>
        <dbReference type="ARBA" id="ARBA00011004"/>
    </source>
</evidence>
<comment type="similarity">
    <text evidence="2">Belongs to the CBFA2T family.</text>
</comment>
<dbReference type="PROSITE" id="PS01360">
    <property type="entry name" value="ZF_MYND_1"/>
    <property type="match status" value="1"/>
</dbReference>
<dbReference type="PANTHER" id="PTHR10379">
    <property type="entry name" value="MTG8 ETO EIGHT TWENTY ONE PROTEIN"/>
    <property type="match status" value="1"/>
</dbReference>
<dbReference type="SUPFAM" id="SSF144232">
    <property type="entry name" value="HIT/MYND zinc finger-like"/>
    <property type="match status" value="1"/>
</dbReference>
<dbReference type="Proteomes" id="UP000233040">
    <property type="component" value="Unassembled WGS sequence"/>
</dbReference>
<feature type="region of interest" description="Disordered" evidence="12">
    <location>
        <begin position="1"/>
        <end position="80"/>
    </location>
</feature>
<dbReference type="InterPro" id="IPR013292">
    <property type="entry name" value="CBFA2T3"/>
</dbReference>
<evidence type="ECO:0000256" key="10">
    <source>
        <dbReference type="PROSITE-ProRule" id="PRU00134"/>
    </source>
</evidence>
<evidence type="ECO:0000313" key="15">
    <source>
        <dbReference type="Ensembl" id="ENSCCAP00000035112.1"/>
    </source>
</evidence>
<keyword evidence="16" id="KW-1185">Reference proteome</keyword>
<protein>
    <recommendedName>
        <fullName evidence="17">CBFA2/RUNX1 partner transcriptional co-repressor 3</fullName>
    </recommendedName>
</protein>
<feature type="domain" description="MYND-type" evidence="13">
    <location>
        <begin position="470"/>
        <end position="506"/>
    </location>
</feature>
<feature type="region of interest" description="Disordered" evidence="12">
    <location>
        <begin position="353"/>
        <end position="389"/>
    </location>
</feature>
<evidence type="ECO:0000256" key="11">
    <source>
        <dbReference type="SAM" id="Coils"/>
    </source>
</evidence>
<dbReference type="Gene3D" id="6.10.250.230">
    <property type="match status" value="1"/>
</dbReference>
<sequence>MPDSPAEVKTQPRSTPPSMPPPPPAASQGATRPPSFTPHTLMNGSNPSPTAINGAPSTPNGFSDGPATSSTASLSTQHLPPACGARQLSKLKRFLTTLQQFGSDISPEIGERVRALVLGLVNSTLTIEEFHCKLQEATNFPLRPFVIPFLKANLPLLQRELLHCARLAKQTPAQYLAQHEQLLLDASASSPIDSSELLLEVNENGKRRTPDRAKENGSDRDPLHPEHLSKRPCTLNPAQRYSPSNGPAQPTPPPHYRLEDMAVAHHFRDPYRHPDPQELRERQRPLVVPGSRQEEVIDHKLTEREWAEEWKHLNNLLNCIMDMVEKTRRSLTVLRRCQEADREELNHWARRYSDAEGVKKGPTPASARPRSSSAGPEGAQPDIPREFLPRTLTGYMPEDIWRKAEEAVNEVKRQAMSELQKAVSDAERKAHELITTERAKMERALAEAKRQASEDALTVVNQQEDSSESCWNCGRKASETCSGCNAARYCGSFCQHRDWEKHHHVCGQSLQGPAAVVADPVPRPPDTTNGLGPSLPVGAASPSEAGSAGPSRPGSPSLPGPLDAVPR</sequence>
<dbReference type="InterPro" id="IPR003894">
    <property type="entry name" value="TAFH_NHR1"/>
</dbReference>
<keyword evidence="7" id="KW-0805">Transcription regulation</keyword>